<evidence type="ECO:0000313" key="2">
    <source>
        <dbReference type="EMBL" id="MBC2905623.1"/>
    </source>
</evidence>
<protein>
    <recommendedName>
        <fullName evidence="1">Novel STAND NTPase 1 domain-containing protein</fullName>
    </recommendedName>
</protein>
<reference evidence="2 3" key="1">
    <citation type="submission" date="2020-08" db="EMBL/GenBank/DDBJ databases">
        <title>Streptomyces sp. PSKA01 genome sequencing and assembly.</title>
        <authorList>
            <person name="Mandal S."/>
            <person name="Maiti P.K."/>
            <person name="Das P."/>
        </authorList>
    </citation>
    <scope>NUCLEOTIDE SEQUENCE [LARGE SCALE GENOMIC DNA]</scope>
    <source>
        <strain evidence="2 3">PSKA01</strain>
    </source>
</reference>
<accession>A0A7X1J7F7</accession>
<dbReference type="EMBL" id="JACMSF010000038">
    <property type="protein sequence ID" value="MBC2905623.1"/>
    <property type="molecule type" value="Genomic_DNA"/>
</dbReference>
<dbReference type="Proteomes" id="UP000584670">
    <property type="component" value="Unassembled WGS sequence"/>
</dbReference>
<evidence type="ECO:0000259" key="1">
    <source>
        <dbReference type="Pfam" id="PF20703"/>
    </source>
</evidence>
<proteinExistence type="predicted"/>
<dbReference type="InterPro" id="IPR049052">
    <property type="entry name" value="nSTAND1"/>
</dbReference>
<comment type="caution">
    <text evidence="2">The sequence shown here is derived from an EMBL/GenBank/DDBJ whole genome shotgun (WGS) entry which is preliminary data.</text>
</comment>
<dbReference type="Pfam" id="PF20703">
    <property type="entry name" value="nSTAND1"/>
    <property type="match status" value="1"/>
</dbReference>
<gene>
    <name evidence="2" type="ORF">H4N64_29440</name>
</gene>
<keyword evidence="3" id="KW-1185">Reference proteome</keyword>
<name>A0A7X1J7F7_9ACTN</name>
<organism evidence="2 3">
    <name type="scientific">Streptomyces cupreus</name>
    <dbReference type="NCBI Taxonomy" id="2759956"/>
    <lineage>
        <taxon>Bacteria</taxon>
        <taxon>Bacillati</taxon>
        <taxon>Actinomycetota</taxon>
        <taxon>Actinomycetes</taxon>
        <taxon>Kitasatosporales</taxon>
        <taxon>Streptomycetaceae</taxon>
        <taxon>Streptomyces</taxon>
    </lineage>
</organism>
<sequence length="53" mass="5930">MAENLPRLVCDHRFAVLFGASGSGKSSLLCAGLIPRLREEMSRRERPAVLRVY</sequence>
<evidence type="ECO:0000313" key="3">
    <source>
        <dbReference type="Proteomes" id="UP000584670"/>
    </source>
</evidence>
<feature type="domain" description="Novel STAND NTPase 1" evidence="1">
    <location>
        <begin position="3"/>
        <end position="49"/>
    </location>
</feature>
<dbReference type="AlphaFoldDB" id="A0A7X1J7F7"/>